<dbReference type="InterPro" id="IPR000073">
    <property type="entry name" value="AB_hydrolase_1"/>
</dbReference>
<evidence type="ECO:0000259" key="1">
    <source>
        <dbReference type="Pfam" id="PF12697"/>
    </source>
</evidence>
<evidence type="ECO:0000313" key="2">
    <source>
        <dbReference type="EMBL" id="BCT74415.1"/>
    </source>
</evidence>
<keyword evidence="3" id="KW-1185">Reference proteome</keyword>
<organism evidence="2 3">
    <name type="scientific">Sinomonas cyclohexanicum</name>
    <name type="common">Corynebacterium cyclohexanicum</name>
    <dbReference type="NCBI Taxonomy" id="322009"/>
    <lineage>
        <taxon>Bacteria</taxon>
        <taxon>Bacillati</taxon>
        <taxon>Actinomycetota</taxon>
        <taxon>Actinomycetes</taxon>
        <taxon>Micrococcales</taxon>
        <taxon>Micrococcaceae</taxon>
        <taxon>Sinomonas</taxon>
    </lineage>
</organism>
<dbReference type="Pfam" id="PF12697">
    <property type="entry name" value="Abhydrolase_6"/>
    <property type="match status" value="1"/>
</dbReference>
<dbReference type="Proteomes" id="UP001319861">
    <property type="component" value="Chromosome"/>
</dbReference>
<reference evidence="2 3" key="1">
    <citation type="journal article" date="2021" name="J. Biosci. Bioeng.">
        <title>Identification and characterization of a chc gene cluster responsible for the aromatization pathway of cyclohexanecarboxylate degradation in Sinomonas cyclohexanicum ATCC 51369.</title>
        <authorList>
            <person name="Yamamoto T."/>
            <person name="Hasegawa Y."/>
            <person name="Lau P.C.K."/>
            <person name="Iwaki H."/>
        </authorList>
    </citation>
    <scope>NUCLEOTIDE SEQUENCE [LARGE SCALE GENOMIC DNA]</scope>
    <source>
        <strain evidence="2 3">ATCC 51369</strain>
    </source>
</reference>
<name>A0ABM7PQE3_SINCY</name>
<dbReference type="InterPro" id="IPR050471">
    <property type="entry name" value="AB_hydrolase"/>
</dbReference>
<sequence>MGERDPFEGMPAFSMGKGPPLVVLPGLTPRHTVPRGPAFLAETRSLGPLARRRTVWWVNRREGLDPSATMADIAADYAERLPRLGRPVDVLGISTGGTVALQLAADHPELVRRLVLVASGCRLGPAGKAGQRALLARIEAGDLRGAGAEMVRLVGVRPAARSLEGWAGWLVGPWMYRGSTADVAAVLRAEDDFDLTDRLAGIGVPTLVIGGDEDTPYGPAVFRDTARGLPRGRLIMYYGRGHVGVQLTPGFTQDVLGFLDAP</sequence>
<dbReference type="RefSeq" id="WP_229231161.1">
    <property type="nucleotide sequence ID" value="NZ_AP024525.1"/>
</dbReference>
<accession>A0ABM7PQE3</accession>
<dbReference type="PRINTS" id="PR00111">
    <property type="entry name" value="ABHYDROLASE"/>
</dbReference>
<gene>
    <name evidence="2" type="ORF">SCMU_02570</name>
</gene>
<dbReference type="PANTHER" id="PTHR43433:SF5">
    <property type="entry name" value="AB HYDROLASE-1 DOMAIN-CONTAINING PROTEIN"/>
    <property type="match status" value="1"/>
</dbReference>
<dbReference type="InterPro" id="IPR029058">
    <property type="entry name" value="AB_hydrolase_fold"/>
</dbReference>
<dbReference type="PANTHER" id="PTHR43433">
    <property type="entry name" value="HYDROLASE, ALPHA/BETA FOLD FAMILY PROTEIN"/>
    <property type="match status" value="1"/>
</dbReference>
<evidence type="ECO:0000313" key="3">
    <source>
        <dbReference type="Proteomes" id="UP001319861"/>
    </source>
</evidence>
<dbReference type="SUPFAM" id="SSF53474">
    <property type="entry name" value="alpha/beta-Hydrolases"/>
    <property type="match status" value="1"/>
</dbReference>
<dbReference type="Gene3D" id="3.40.50.1820">
    <property type="entry name" value="alpha/beta hydrolase"/>
    <property type="match status" value="1"/>
</dbReference>
<dbReference type="EMBL" id="AP024525">
    <property type="protein sequence ID" value="BCT74415.1"/>
    <property type="molecule type" value="Genomic_DNA"/>
</dbReference>
<protein>
    <recommendedName>
        <fullName evidence="1">AB hydrolase-1 domain-containing protein</fullName>
    </recommendedName>
</protein>
<feature type="domain" description="AB hydrolase-1" evidence="1">
    <location>
        <begin position="22"/>
        <end position="249"/>
    </location>
</feature>
<proteinExistence type="predicted"/>